<organism evidence="2 3">
    <name type="scientific">Thiomonas arsenitoxydans (strain DSM 22701 / CIP 110005 / 3As)</name>
    <dbReference type="NCBI Taxonomy" id="426114"/>
    <lineage>
        <taxon>Bacteria</taxon>
        <taxon>Pseudomonadati</taxon>
        <taxon>Pseudomonadota</taxon>
        <taxon>Betaproteobacteria</taxon>
        <taxon>Burkholderiales</taxon>
        <taxon>Thiomonas</taxon>
    </lineage>
</organism>
<keyword evidence="1" id="KW-0472">Membrane</keyword>
<dbReference type="KEGG" id="thi:THI_2052"/>
<sequence>MKEAAMRSRIFKAELLFALLGLVLVGAFAGPAWALLGAMAGLLFWVALKKGAALLLIKALRLPAFWFALLGAIAGAMAGGPLWALAGAAGGVAAWLALIELRDKLRGEG</sequence>
<proteinExistence type="predicted"/>
<evidence type="ECO:0000313" key="2">
    <source>
        <dbReference type="EMBL" id="CAZ88709.1"/>
    </source>
</evidence>
<feature type="transmembrane region" description="Helical" evidence="1">
    <location>
        <begin position="39"/>
        <end position="57"/>
    </location>
</feature>
<gene>
    <name evidence="2" type="ordered locus">THI_2052</name>
</gene>
<keyword evidence="1" id="KW-1133">Transmembrane helix</keyword>
<evidence type="ECO:0000256" key="1">
    <source>
        <dbReference type="SAM" id="Phobius"/>
    </source>
</evidence>
<reference key="1">
    <citation type="submission" date="2009-07" db="EMBL/GenBank/DDBJ databases">
        <authorList>
            <person name="Genoscope - CEA"/>
        </authorList>
    </citation>
    <scope>NUCLEOTIDE SEQUENCE</scope>
    <source>
        <strain>3As</strain>
    </source>
</reference>
<accession>D6CTU0</accession>
<dbReference type="EMBL" id="FP475956">
    <property type="protein sequence ID" value="CAZ88709.1"/>
    <property type="molecule type" value="Genomic_DNA"/>
</dbReference>
<feature type="transmembrane region" description="Helical" evidence="1">
    <location>
        <begin position="64"/>
        <end position="97"/>
    </location>
</feature>
<dbReference type="HOGENOM" id="CLU_2182752_0_0_4"/>
<evidence type="ECO:0000313" key="3">
    <source>
        <dbReference type="Proteomes" id="UP000002372"/>
    </source>
</evidence>
<keyword evidence="1" id="KW-0812">Transmembrane</keyword>
<name>D6CTU0_THIA3</name>
<dbReference type="AlphaFoldDB" id="D6CTU0"/>
<dbReference type="Proteomes" id="UP000002372">
    <property type="component" value="Chromosome"/>
</dbReference>
<protein>
    <submittedName>
        <fullName evidence="2">Uncharacterized protein</fullName>
    </submittedName>
</protein>
<reference evidence="3" key="2">
    <citation type="journal article" date="2010" name="PLoS Genet.">
        <title>Structure, function, and evolution of the Thiomonas spp. genome.</title>
        <authorList>
            <person name="Arsene-Ploetze F."/>
            <person name="Koechler S."/>
            <person name="Marchal M."/>
            <person name="Coppee J.Y."/>
            <person name="Chandler M."/>
            <person name="Bonnefoy V."/>
            <person name="Brochier-Armanet C."/>
            <person name="Barakat M."/>
            <person name="Barbe V."/>
            <person name="Battaglia-Brunet F."/>
            <person name="Bruneel O."/>
            <person name="Bryan C.G."/>
            <person name="Cleiss-Arnold J."/>
            <person name="Cruveiller S."/>
            <person name="Erhardt M."/>
            <person name="Heinrich-Salmeron A."/>
            <person name="Hommais F."/>
            <person name="Joulian C."/>
            <person name="Krin E."/>
            <person name="Lieutaud A."/>
            <person name="Lievremont D."/>
            <person name="Michel C."/>
            <person name="Muller D."/>
            <person name="Ortet P."/>
            <person name="Proux C."/>
            <person name="Siguier P."/>
            <person name="Roche D."/>
            <person name="Rouy Z."/>
            <person name="Salvignol G."/>
            <person name="Slyemi D."/>
            <person name="Talla E."/>
            <person name="Weiss S."/>
            <person name="Weissenbach J."/>
            <person name="Medigue C."/>
            <person name="Bertin P.N."/>
        </authorList>
    </citation>
    <scope>NUCLEOTIDE SEQUENCE [LARGE SCALE GENOMIC DNA]</scope>
    <source>
        <strain evidence="3">DSM 22701 / CIP 110005 / 3As</strain>
    </source>
</reference>